<feature type="domain" description="SGNH hydrolase-type esterase" evidence="1">
    <location>
        <begin position="46"/>
        <end position="131"/>
    </location>
</feature>
<dbReference type="Proteomes" id="UP000181980">
    <property type="component" value="Unassembled WGS sequence"/>
</dbReference>
<dbReference type="SUPFAM" id="SSF52266">
    <property type="entry name" value="SGNH hydrolase"/>
    <property type="match status" value="1"/>
</dbReference>
<dbReference type="STRING" id="561176.SAMN04488561_6900"/>
<dbReference type="OrthoDB" id="3288625at2"/>
<sequence>MSATTADPRLAALVDGDRPLVWSFIGDSVTAASWHTWDARGFAELVHELIGRIRAGSSATVVVQTPNGTLPTAPEHVVAHLDAYADAIRTVAKEAEVPLVDHHAEWAATDAGSTFHWLGHGCHPNAYGHRAMARTLLRSFGIWDPAARTGRLTIP</sequence>
<dbReference type="Gene3D" id="3.40.50.1110">
    <property type="entry name" value="SGNH hydrolase"/>
    <property type="match status" value="1"/>
</dbReference>
<reference evidence="3" key="1">
    <citation type="submission" date="2016-10" db="EMBL/GenBank/DDBJ databases">
        <authorList>
            <person name="Varghese N."/>
            <person name="Submissions S."/>
        </authorList>
    </citation>
    <scope>NUCLEOTIDE SEQUENCE [LARGE SCALE GENOMIC DNA]</scope>
    <source>
        <strain evidence="3">DSM 45237</strain>
    </source>
</reference>
<dbReference type="InterPro" id="IPR036514">
    <property type="entry name" value="SGNH_hydro_sf"/>
</dbReference>
<gene>
    <name evidence="2" type="ORF">SAMN04488561_6900</name>
</gene>
<dbReference type="EMBL" id="FNUC01000004">
    <property type="protein sequence ID" value="SEF18829.1"/>
    <property type="molecule type" value="Genomic_DNA"/>
</dbReference>
<organism evidence="2 3">
    <name type="scientific">Jiangella alba</name>
    <dbReference type="NCBI Taxonomy" id="561176"/>
    <lineage>
        <taxon>Bacteria</taxon>
        <taxon>Bacillati</taxon>
        <taxon>Actinomycetota</taxon>
        <taxon>Actinomycetes</taxon>
        <taxon>Jiangellales</taxon>
        <taxon>Jiangellaceae</taxon>
        <taxon>Jiangella</taxon>
    </lineage>
</organism>
<protein>
    <submittedName>
        <fullName evidence="2">GDSL-like Lipase/Acylhydrolase family protein</fullName>
    </submittedName>
</protein>
<dbReference type="Pfam" id="PF13472">
    <property type="entry name" value="Lipase_GDSL_2"/>
    <property type="match status" value="1"/>
</dbReference>
<keyword evidence="3" id="KW-1185">Reference proteome</keyword>
<evidence type="ECO:0000259" key="1">
    <source>
        <dbReference type="Pfam" id="PF13472"/>
    </source>
</evidence>
<evidence type="ECO:0000313" key="2">
    <source>
        <dbReference type="EMBL" id="SEF18829.1"/>
    </source>
</evidence>
<dbReference type="InterPro" id="IPR013830">
    <property type="entry name" value="SGNH_hydro"/>
</dbReference>
<dbReference type="RefSeq" id="WP_069111409.1">
    <property type="nucleotide sequence ID" value="NZ_FNUC01000004.1"/>
</dbReference>
<dbReference type="GO" id="GO:0016787">
    <property type="term" value="F:hydrolase activity"/>
    <property type="evidence" value="ECO:0007669"/>
    <property type="project" value="UniProtKB-KW"/>
</dbReference>
<dbReference type="AlphaFoldDB" id="A0A1H5PYP5"/>
<name>A0A1H5PYP5_9ACTN</name>
<proteinExistence type="predicted"/>
<accession>A0A1H5PYP5</accession>
<keyword evidence="2" id="KW-0378">Hydrolase</keyword>
<evidence type="ECO:0000313" key="3">
    <source>
        <dbReference type="Proteomes" id="UP000181980"/>
    </source>
</evidence>